<keyword evidence="2" id="KW-1185">Reference proteome</keyword>
<accession>A0AAP0EWL5</accession>
<comment type="caution">
    <text evidence="1">The sequence shown here is derived from an EMBL/GenBank/DDBJ whole genome shotgun (WGS) entry which is preliminary data.</text>
</comment>
<evidence type="ECO:0000313" key="1">
    <source>
        <dbReference type="EMBL" id="KAK9097223.1"/>
    </source>
</evidence>
<name>A0AAP0EWL5_9MAGN</name>
<dbReference type="AlphaFoldDB" id="A0AAP0EWL5"/>
<dbReference type="EMBL" id="JBBNAE010000009">
    <property type="protein sequence ID" value="KAK9097223.1"/>
    <property type="molecule type" value="Genomic_DNA"/>
</dbReference>
<proteinExistence type="predicted"/>
<evidence type="ECO:0000313" key="2">
    <source>
        <dbReference type="Proteomes" id="UP001417504"/>
    </source>
</evidence>
<dbReference type="Proteomes" id="UP001417504">
    <property type="component" value="Unassembled WGS sequence"/>
</dbReference>
<organism evidence="1 2">
    <name type="scientific">Stephania japonica</name>
    <dbReference type="NCBI Taxonomy" id="461633"/>
    <lineage>
        <taxon>Eukaryota</taxon>
        <taxon>Viridiplantae</taxon>
        <taxon>Streptophyta</taxon>
        <taxon>Embryophyta</taxon>
        <taxon>Tracheophyta</taxon>
        <taxon>Spermatophyta</taxon>
        <taxon>Magnoliopsida</taxon>
        <taxon>Ranunculales</taxon>
        <taxon>Menispermaceae</taxon>
        <taxon>Menispermoideae</taxon>
        <taxon>Cissampelideae</taxon>
        <taxon>Stephania</taxon>
    </lineage>
</organism>
<protein>
    <submittedName>
        <fullName evidence="1">Uncharacterized protein</fullName>
    </submittedName>
</protein>
<reference evidence="1 2" key="1">
    <citation type="submission" date="2024-01" db="EMBL/GenBank/DDBJ databases">
        <title>Genome assemblies of Stephania.</title>
        <authorList>
            <person name="Yang L."/>
        </authorList>
    </citation>
    <scope>NUCLEOTIDE SEQUENCE [LARGE SCALE GENOMIC DNA]</scope>
    <source>
        <strain evidence="1">QJT</strain>
        <tissue evidence="1">Leaf</tissue>
    </source>
</reference>
<sequence length="172" mass="19255">MVRVSNPVTIYNKDFLYTFSSYDGCTACPYGKVLTRLEDGLKKVAREPCKKQSPAHYKSNSIDREWWEWKHVMNWAQVSPLSLCSPFWSSSPHKPARTLGFNSQTRFILSSSSSSKLGNFNFAPNLISNGGDRVVRSLSSIPRMFDDVGGGGVFAEEDAKVSISVRAFFLLN</sequence>
<gene>
    <name evidence="1" type="ORF">Sjap_022720</name>
</gene>